<dbReference type="InterPro" id="IPR000868">
    <property type="entry name" value="Isochorismatase-like_dom"/>
</dbReference>
<feature type="domain" description="Isochorismatase-like" evidence="8">
    <location>
        <begin position="205"/>
        <end position="270"/>
    </location>
</feature>
<sequence length="295" mass="32332">MTVHTLLLVDVQRDFHPGGSLAIPTANEDADRIASLIRTHSTNIHRIVATLDSHHKLHIAHPQFWTNDADECPSPFTIIPAADIESGKWKPRPTVKLPMDQLFDKTIFDKPESVLTEDGTQIDVTKYCLEYARRLEAGGRFQICIWPEHCLIGTEGHAMVPSVRQALDEWSVQTGGSVEFVMKGQNLLTEMYSALAADVPVSPETAFNETLQASLLQKSDKLLVCGQAMSHCVNYTVRDIVQHGVKEDAAKIVLLTDCASAVPGFEAAAESFQTDMKNAGVVLLESTKVADVLSA</sequence>
<dbReference type="Proteomes" id="UP001153069">
    <property type="component" value="Unassembled WGS sequence"/>
</dbReference>
<comment type="caution">
    <text evidence="9">The sequence shown here is derived from an EMBL/GenBank/DDBJ whole genome shotgun (WGS) entry which is preliminary data.</text>
</comment>
<dbReference type="EC" id="3.5.1.19" evidence="6"/>
<evidence type="ECO:0000256" key="6">
    <source>
        <dbReference type="ARBA" id="ARBA00039017"/>
    </source>
</evidence>
<reference evidence="9" key="1">
    <citation type="submission" date="2020-06" db="EMBL/GenBank/DDBJ databases">
        <authorList>
            <consortium name="Plant Systems Biology data submission"/>
        </authorList>
    </citation>
    <scope>NUCLEOTIDE SEQUENCE</scope>
    <source>
        <strain evidence="9">D6</strain>
    </source>
</reference>
<keyword evidence="10" id="KW-1185">Reference proteome</keyword>
<keyword evidence="4" id="KW-0378">Hydrolase</keyword>
<dbReference type="SUPFAM" id="SSF52499">
    <property type="entry name" value="Isochorismatase-like hydrolases"/>
    <property type="match status" value="1"/>
</dbReference>
<dbReference type="PANTHER" id="PTHR11080">
    <property type="entry name" value="PYRAZINAMIDASE/NICOTINAMIDASE"/>
    <property type="match status" value="1"/>
</dbReference>
<dbReference type="GO" id="GO:0008936">
    <property type="term" value="F:nicotinamidase activity"/>
    <property type="evidence" value="ECO:0007669"/>
    <property type="project" value="UniProtKB-EC"/>
</dbReference>
<dbReference type="PANTHER" id="PTHR11080:SF2">
    <property type="entry name" value="LD05707P"/>
    <property type="match status" value="1"/>
</dbReference>
<name>A0A9N8EYC7_9STRA</name>
<dbReference type="EMBL" id="CAICTM010002468">
    <property type="protein sequence ID" value="CAB9529337.1"/>
    <property type="molecule type" value="Genomic_DNA"/>
</dbReference>
<gene>
    <name evidence="9" type="ORF">SEMRO_2470_G328620.1</name>
</gene>
<comment type="pathway">
    <text evidence="5">Cofactor biosynthesis; nicotinate biosynthesis; nicotinate from nicotinamide: step 1/1.</text>
</comment>
<dbReference type="AlphaFoldDB" id="A0A9N8EYC7"/>
<keyword evidence="3" id="KW-0479">Metal-binding</keyword>
<protein>
    <recommendedName>
        <fullName evidence="6">nicotinamidase</fullName>
        <ecNumber evidence="6">3.5.1.19</ecNumber>
    </recommendedName>
    <alternativeName>
        <fullName evidence="7">Nicotinamide deamidase</fullName>
    </alternativeName>
</protein>
<evidence type="ECO:0000256" key="5">
    <source>
        <dbReference type="ARBA" id="ARBA00037900"/>
    </source>
</evidence>
<proteinExistence type="inferred from homology"/>
<evidence type="ECO:0000259" key="8">
    <source>
        <dbReference type="Pfam" id="PF00857"/>
    </source>
</evidence>
<dbReference type="GO" id="GO:0019363">
    <property type="term" value="P:pyridine nucleotide biosynthetic process"/>
    <property type="evidence" value="ECO:0007669"/>
    <property type="project" value="UniProtKB-KW"/>
</dbReference>
<dbReference type="GO" id="GO:0046872">
    <property type="term" value="F:metal ion binding"/>
    <property type="evidence" value="ECO:0007669"/>
    <property type="project" value="UniProtKB-KW"/>
</dbReference>
<evidence type="ECO:0000256" key="7">
    <source>
        <dbReference type="ARBA" id="ARBA00043224"/>
    </source>
</evidence>
<evidence type="ECO:0000256" key="1">
    <source>
        <dbReference type="ARBA" id="ARBA00006336"/>
    </source>
</evidence>
<dbReference type="Gene3D" id="3.40.50.850">
    <property type="entry name" value="Isochorismatase-like"/>
    <property type="match status" value="1"/>
</dbReference>
<evidence type="ECO:0000313" key="10">
    <source>
        <dbReference type="Proteomes" id="UP001153069"/>
    </source>
</evidence>
<dbReference type="InterPro" id="IPR036380">
    <property type="entry name" value="Isochorismatase-like_sf"/>
</dbReference>
<evidence type="ECO:0000256" key="3">
    <source>
        <dbReference type="ARBA" id="ARBA00022723"/>
    </source>
</evidence>
<organism evidence="9 10">
    <name type="scientific">Seminavis robusta</name>
    <dbReference type="NCBI Taxonomy" id="568900"/>
    <lineage>
        <taxon>Eukaryota</taxon>
        <taxon>Sar</taxon>
        <taxon>Stramenopiles</taxon>
        <taxon>Ochrophyta</taxon>
        <taxon>Bacillariophyta</taxon>
        <taxon>Bacillariophyceae</taxon>
        <taxon>Bacillariophycidae</taxon>
        <taxon>Naviculales</taxon>
        <taxon>Naviculaceae</taxon>
        <taxon>Seminavis</taxon>
    </lineage>
</organism>
<comment type="similarity">
    <text evidence="1">Belongs to the isochorismatase family.</text>
</comment>
<dbReference type="InterPro" id="IPR052347">
    <property type="entry name" value="Isochorismatase_Nicotinamidase"/>
</dbReference>
<accession>A0A9N8EYC7</accession>
<evidence type="ECO:0000313" key="9">
    <source>
        <dbReference type="EMBL" id="CAB9529337.1"/>
    </source>
</evidence>
<keyword evidence="2" id="KW-0662">Pyridine nucleotide biosynthesis</keyword>
<dbReference type="Pfam" id="PF00857">
    <property type="entry name" value="Isochorismatase"/>
    <property type="match status" value="1"/>
</dbReference>
<evidence type="ECO:0000256" key="2">
    <source>
        <dbReference type="ARBA" id="ARBA00022642"/>
    </source>
</evidence>
<dbReference type="OrthoDB" id="1739143at2759"/>
<evidence type="ECO:0000256" key="4">
    <source>
        <dbReference type="ARBA" id="ARBA00022801"/>
    </source>
</evidence>